<dbReference type="AlphaFoldDB" id="A0A1H3XPY8"/>
<name>A0A1H3XPY8_9BACT</name>
<evidence type="ECO:0000313" key="3">
    <source>
        <dbReference type="Proteomes" id="UP000199041"/>
    </source>
</evidence>
<dbReference type="RefSeq" id="WP_091395529.1">
    <property type="nucleotide sequence ID" value="NZ_FNQY01000006.1"/>
</dbReference>
<accession>A0A1H3XPY8</accession>
<protein>
    <recommendedName>
        <fullName evidence="4">Lipoprotein</fullName>
    </recommendedName>
</protein>
<reference evidence="2 3" key="1">
    <citation type="submission" date="2016-10" db="EMBL/GenBank/DDBJ databases">
        <authorList>
            <person name="de Groot N.N."/>
        </authorList>
    </citation>
    <scope>NUCLEOTIDE SEQUENCE [LARGE SCALE GENOMIC DNA]</scope>
    <source>
        <strain evidence="2 3">Vu-144</strain>
    </source>
</reference>
<evidence type="ECO:0000313" key="2">
    <source>
        <dbReference type="EMBL" id="SEA01416.1"/>
    </source>
</evidence>
<evidence type="ECO:0000256" key="1">
    <source>
        <dbReference type="SAM" id="SignalP"/>
    </source>
</evidence>
<dbReference type="PROSITE" id="PS51257">
    <property type="entry name" value="PROKAR_LIPOPROTEIN"/>
    <property type="match status" value="1"/>
</dbReference>
<feature type="chain" id="PRO_5011748166" description="Lipoprotein" evidence="1">
    <location>
        <begin position="22"/>
        <end position="142"/>
    </location>
</feature>
<dbReference type="OrthoDB" id="666740at2"/>
<organism evidence="2 3">
    <name type="scientific">Arachidicoccus rhizosphaerae</name>
    <dbReference type="NCBI Taxonomy" id="551991"/>
    <lineage>
        <taxon>Bacteria</taxon>
        <taxon>Pseudomonadati</taxon>
        <taxon>Bacteroidota</taxon>
        <taxon>Chitinophagia</taxon>
        <taxon>Chitinophagales</taxon>
        <taxon>Chitinophagaceae</taxon>
        <taxon>Arachidicoccus</taxon>
    </lineage>
</organism>
<dbReference type="Proteomes" id="UP000199041">
    <property type="component" value="Unassembled WGS sequence"/>
</dbReference>
<proteinExistence type="predicted"/>
<sequence>MKKLTVILGILLILSSCSALRVNYYGRSTTPTDKVDMYLYAKDISTPYIVLGRAEFKGNPYTLLSDISEKAKNTLIEQGRKVGADAVVLYDESNAAVIPAIKTTTTQESTVNALGDSIITSTSVTSPINNNYILSPVFVQYK</sequence>
<dbReference type="EMBL" id="FNQY01000006">
    <property type="protein sequence ID" value="SEA01416.1"/>
    <property type="molecule type" value="Genomic_DNA"/>
</dbReference>
<keyword evidence="1" id="KW-0732">Signal</keyword>
<gene>
    <name evidence="2" type="ORF">SAMN05192529_10643</name>
</gene>
<feature type="signal peptide" evidence="1">
    <location>
        <begin position="1"/>
        <end position="21"/>
    </location>
</feature>
<evidence type="ECO:0008006" key="4">
    <source>
        <dbReference type="Google" id="ProtNLM"/>
    </source>
</evidence>
<keyword evidence="3" id="KW-1185">Reference proteome</keyword>